<comment type="caution">
    <text evidence="4">The sequence shown here is derived from an EMBL/GenBank/DDBJ whole genome shotgun (WGS) entry which is preliminary data.</text>
</comment>
<sequence>MTATAIVLAGERPGGDPFARSLGVDAKALIPVAGEAMVSRVVRVLADHRDIGRIVVVAQDFAALQDDPACAWMANDSRIVFAPSLPTIAATIARLINQGAAPMLVTTADNALLTGAMVDHFLAAAQPHDLGIAMVERCTLLSAYPKSQRSWLKFRGGAWSGANLFWIGGEAVLPLIAIWRDVEQDRKKGWRVISAFGPAILIAAVLRLVTLPDAIARIGRRHGIDAKLVAMPQPEACIDVDKPADLALAETILAAR</sequence>
<reference evidence="4 5" key="1">
    <citation type="submission" date="2019-08" db="EMBL/GenBank/DDBJ databases">
        <title>Sphingorhabdus soil sp. nov., isolated from arctic soil.</title>
        <authorList>
            <person name="Liu Y."/>
        </authorList>
    </citation>
    <scope>NUCLEOTIDE SEQUENCE [LARGE SCALE GENOMIC DNA]</scope>
    <source>
        <strain evidence="4 5">D-2Q-5-6</strain>
    </source>
</reference>
<evidence type="ECO:0000259" key="3">
    <source>
        <dbReference type="Pfam" id="PF12804"/>
    </source>
</evidence>
<dbReference type="Gene3D" id="3.90.550.10">
    <property type="entry name" value="Spore Coat Polysaccharide Biosynthesis Protein SpsA, Chain A"/>
    <property type="match status" value="1"/>
</dbReference>
<dbReference type="AlphaFoldDB" id="A0A5C6U581"/>
<feature type="transmembrane region" description="Helical" evidence="2">
    <location>
        <begin position="156"/>
        <end position="178"/>
    </location>
</feature>
<feature type="transmembrane region" description="Helical" evidence="2">
    <location>
        <begin position="190"/>
        <end position="211"/>
    </location>
</feature>
<keyword evidence="2" id="KW-1133">Transmembrane helix</keyword>
<keyword evidence="2" id="KW-0812">Transmembrane</keyword>
<dbReference type="RefSeq" id="WP_147123750.1">
    <property type="nucleotide sequence ID" value="NZ_VOPY01000004.1"/>
</dbReference>
<dbReference type="EMBL" id="VOPY01000004">
    <property type="protein sequence ID" value="TXC67790.1"/>
    <property type="molecule type" value="Genomic_DNA"/>
</dbReference>
<feature type="domain" description="MobA-like NTP transferase" evidence="3">
    <location>
        <begin position="5"/>
        <end position="135"/>
    </location>
</feature>
<dbReference type="OrthoDB" id="159246at2"/>
<dbReference type="Proteomes" id="UP000321129">
    <property type="component" value="Unassembled WGS sequence"/>
</dbReference>
<keyword evidence="2" id="KW-0472">Membrane</keyword>
<name>A0A5C6U581_9SPHN</name>
<keyword evidence="1" id="KW-0460">Magnesium</keyword>
<organism evidence="4 5">
    <name type="scientific">Flavisphingopyxis soli</name>
    <dbReference type="NCBI Taxonomy" id="2601267"/>
    <lineage>
        <taxon>Bacteria</taxon>
        <taxon>Pseudomonadati</taxon>
        <taxon>Pseudomonadota</taxon>
        <taxon>Alphaproteobacteria</taxon>
        <taxon>Sphingomonadales</taxon>
        <taxon>Sphingopyxidaceae</taxon>
        <taxon>Flavisphingopyxis</taxon>
    </lineage>
</organism>
<protein>
    <submittedName>
        <fullName evidence="4">4-diphosphocytidyl-2C-methyl-D-erythritol synthase</fullName>
    </submittedName>
</protein>
<dbReference type="Pfam" id="PF12804">
    <property type="entry name" value="NTP_transf_3"/>
    <property type="match status" value="1"/>
</dbReference>
<proteinExistence type="predicted"/>
<evidence type="ECO:0000313" key="4">
    <source>
        <dbReference type="EMBL" id="TXC67790.1"/>
    </source>
</evidence>
<accession>A0A5C6U581</accession>
<evidence type="ECO:0000313" key="5">
    <source>
        <dbReference type="Proteomes" id="UP000321129"/>
    </source>
</evidence>
<gene>
    <name evidence="4" type="ORF">FSZ31_12520</name>
</gene>
<dbReference type="InterPro" id="IPR025877">
    <property type="entry name" value="MobA-like_NTP_Trfase"/>
</dbReference>
<dbReference type="SUPFAM" id="SSF53448">
    <property type="entry name" value="Nucleotide-diphospho-sugar transferases"/>
    <property type="match status" value="1"/>
</dbReference>
<dbReference type="GO" id="GO:0016779">
    <property type="term" value="F:nucleotidyltransferase activity"/>
    <property type="evidence" value="ECO:0007669"/>
    <property type="project" value="UniProtKB-ARBA"/>
</dbReference>
<evidence type="ECO:0000256" key="2">
    <source>
        <dbReference type="SAM" id="Phobius"/>
    </source>
</evidence>
<evidence type="ECO:0000256" key="1">
    <source>
        <dbReference type="ARBA" id="ARBA00022842"/>
    </source>
</evidence>
<keyword evidence="5" id="KW-1185">Reference proteome</keyword>
<dbReference type="InterPro" id="IPR029044">
    <property type="entry name" value="Nucleotide-diphossugar_trans"/>
</dbReference>